<dbReference type="eggNOG" id="ENOG502S13E">
    <property type="taxonomic scope" value="Eukaryota"/>
</dbReference>
<reference evidence="3 4" key="2">
    <citation type="journal article" date="2011" name="PLoS Genet.">
        <title>Caenorhabditis briggsae recombinant inbred line genotypes reveal inter-strain incompatibility and the evolution of recombination.</title>
        <authorList>
            <person name="Ross J.A."/>
            <person name="Koboldt D.C."/>
            <person name="Staisch J.E."/>
            <person name="Chamberlin H.M."/>
            <person name="Gupta B.P."/>
            <person name="Miller R.D."/>
            <person name="Baird S.E."/>
            <person name="Haag E.S."/>
        </authorList>
    </citation>
    <scope>NUCLEOTIDE SEQUENCE [LARGE SCALE GENOMIC DNA]</scope>
    <source>
        <strain evidence="3 4">AF16</strain>
    </source>
</reference>
<feature type="transmembrane region" description="Helical" evidence="2">
    <location>
        <begin position="99"/>
        <end position="121"/>
    </location>
</feature>
<dbReference type="CTD" id="8590221"/>
<feature type="region of interest" description="Disordered" evidence="1">
    <location>
        <begin position="31"/>
        <end position="58"/>
    </location>
</feature>
<proteinExistence type="predicted"/>
<dbReference type="GeneID" id="8590221"/>
<organism evidence="3 4">
    <name type="scientific">Caenorhabditis briggsae</name>
    <dbReference type="NCBI Taxonomy" id="6238"/>
    <lineage>
        <taxon>Eukaryota</taxon>
        <taxon>Metazoa</taxon>
        <taxon>Ecdysozoa</taxon>
        <taxon>Nematoda</taxon>
        <taxon>Chromadorea</taxon>
        <taxon>Rhabditida</taxon>
        <taxon>Rhabditina</taxon>
        <taxon>Rhabditomorpha</taxon>
        <taxon>Rhabditoidea</taxon>
        <taxon>Rhabditidae</taxon>
        <taxon>Peloderinae</taxon>
        <taxon>Caenorhabditis</taxon>
    </lineage>
</organism>
<feature type="transmembrane region" description="Helical" evidence="2">
    <location>
        <begin position="141"/>
        <end position="161"/>
    </location>
</feature>
<keyword evidence="4" id="KW-1185">Reference proteome</keyword>
<protein>
    <submittedName>
        <fullName evidence="3">Protein CBG24330</fullName>
    </submittedName>
</protein>
<dbReference type="AlphaFoldDB" id="A8WKH1"/>
<keyword evidence="2" id="KW-0812">Transmembrane</keyword>
<sequence length="328" mass="36912">MDFEAICLFGPLVEIETSLGLKNGDAGSKCEEEGGKNENGLCVPKDSPSSSNGVHTSSTNLNRKIPILALIMQEERLRFLSFEKSQISGDLNLRVIHLFWIRTCGLVEIRICFGFVFLRNIANRFCLMFRLGSATRLSPSCVRFIPLFAVIFLLVISFTVFKSSGIEKYQERTNAPYVYINHRVYRPFGYEISKPTLPVPTLKMLNEPTCELVFSEWLRISQEPQTDIPQKEIPIRQTDQFLLNGYAALGSLEYAFYRDGVQRLMSLCVQLSSSPLCMQSGVRFLFARVAQSVAAPHPQSSPSQVQLLDGASLNGISRTLFFFMSPHL</sequence>
<evidence type="ECO:0000256" key="2">
    <source>
        <dbReference type="SAM" id="Phobius"/>
    </source>
</evidence>
<accession>A8WKH1</accession>
<evidence type="ECO:0000256" key="1">
    <source>
        <dbReference type="SAM" id="MobiDB-lite"/>
    </source>
</evidence>
<evidence type="ECO:0000313" key="5">
    <source>
        <dbReference type="WormBase" id="CBG24330a"/>
    </source>
</evidence>
<evidence type="ECO:0000313" key="4">
    <source>
        <dbReference type="Proteomes" id="UP000008549"/>
    </source>
</evidence>
<dbReference type="HOGENOM" id="CLU_847932_0_0_1"/>
<feature type="compositionally biased region" description="Polar residues" evidence="1">
    <location>
        <begin position="47"/>
        <end position="58"/>
    </location>
</feature>
<keyword evidence="2" id="KW-0472">Membrane</keyword>
<gene>
    <name evidence="3 5" type="ORF">CBG24330</name>
    <name evidence="3" type="ORF">CBG_24330</name>
</gene>
<reference evidence="3 4" key="1">
    <citation type="journal article" date="2003" name="PLoS Biol.">
        <title>The genome sequence of Caenorhabditis briggsae: a platform for comparative genomics.</title>
        <authorList>
            <person name="Stein L.D."/>
            <person name="Bao Z."/>
            <person name="Blasiar D."/>
            <person name="Blumenthal T."/>
            <person name="Brent M.R."/>
            <person name="Chen N."/>
            <person name="Chinwalla A."/>
            <person name="Clarke L."/>
            <person name="Clee C."/>
            <person name="Coghlan A."/>
            <person name="Coulson A."/>
            <person name="D'Eustachio P."/>
            <person name="Fitch D.H."/>
            <person name="Fulton L.A."/>
            <person name="Fulton R.E."/>
            <person name="Griffiths-Jones S."/>
            <person name="Harris T.W."/>
            <person name="Hillier L.W."/>
            <person name="Kamath R."/>
            <person name="Kuwabara P.E."/>
            <person name="Mardis E.R."/>
            <person name="Marra M.A."/>
            <person name="Miner T.L."/>
            <person name="Minx P."/>
            <person name="Mullikin J.C."/>
            <person name="Plumb R.W."/>
            <person name="Rogers J."/>
            <person name="Schein J.E."/>
            <person name="Sohrmann M."/>
            <person name="Spieth J."/>
            <person name="Stajich J.E."/>
            <person name="Wei C."/>
            <person name="Willey D."/>
            <person name="Wilson R.K."/>
            <person name="Durbin R."/>
            <person name="Waterston R.H."/>
        </authorList>
    </citation>
    <scope>NUCLEOTIDE SEQUENCE [LARGE SCALE GENOMIC DNA]</scope>
    <source>
        <strain evidence="3 4">AF16</strain>
    </source>
</reference>
<dbReference type="RefSeq" id="XP_045091308.1">
    <property type="nucleotide sequence ID" value="XM_045241010.1"/>
</dbReference>
<dbReference type="KEGG" id="cbr:CBG_24330"/>
<dbReference type="EMBL" id="HE601282">
    <property type="protein sequence ID" value="CAP20966.2"/>
    <property type="molecule type" value="Genomic_DNA"/>
</dbReference>
<evidence type="ECO:0000313" key="3">
    <source>
        <dbReference type="EMBL" id="CAP20966.2"/>
    </source>
</evidence>
<name>A8WKH1_CAEBR</name>
<dbReference type="Proteomes" id="UP000008549">
    <property type="component" value="Unassembled WGS sequence"/>
</dbReference>
<keyword evidence="2" id="KW-1133">Transmembrane helix</keyword>
<dbReference type="WormBase" id="CBG24330a">
    <property type="protein sequence ID" value="CBP42804"/>
    <property type="gene ID" value="WBGene00042469"/>
</dbReference>